<keyword evidence="1" id="KW-0805">Transcription regulation</keyword>
<keyword evidence="2" id="KW-0238">DNA-binding</keyword>
<sequence>MKDIKKEDFPSRLKKIMNDRKISQAELSKITKITASSISDWLNGKYEAKQDKIDIIATALNISPAWLLGYDVPMLNGNKKIISYDLTQSEQQLLKNYNSTNEKGKKRIMSTSEEMVELYPIINRDEILNFFSDNDMQAAALSGKNLNDMSDEELHSLYRLLKDE</sequence>
<dbReference type="SUPFAM" id="SSF47413">
    <property type="entry name" value="lambda repressor-like DNA-binding domains"/>
    <property type="match status" value="1"/>
</dbReference>
<reference evidence="5 6" key="1">
    <citation type="submission" date="2012-01" db="EMBL/GenBank/DDBJ databases">
        <title>The Genome Sequence of Helcococcus kunzii ATCC 51366.</title>
        <authorList>
            <consortium name="The Broad Institute Genome Sequencing Platform"/>
            <person name="Earl A."/>
            <person name="Ward D."/>
            <person name="Feldgarden M."/>
            <person name="Gevers D."/>
            <person name="Huys G."/>
            <person name="Young S.K."/>
            <person name="Zeng Q."/>
            <person name="Gargeya S."/>
            <person name="Fitzgerald M."/>
            <person name="Haas B."/>
            <person name="Abouelleil A."/>
            <person name="Alvarado L."/>
            <person name="Arachchi H.M."/>
            <person name="Berlin A."/>
            <person name="Chapman S.B."/>
            <person name="Gearin G."/>
            <person name="Goldberg J."/>
            <person name="Griggs A."/>
            <person name="Gujja S."/>
            <person name="Hansen M."/>
            <person name="Heiman D."/>
            <person name="Howarth C."/>
            <person name="Larimer J."/>
            <person name="Lui A."/>
            <person name="MacDonald P.J.P."/>
            <person name="McCowen C."/>
            <person name="Montmayeur A."/>
            <person name="Murphy C."/>
            <person name="Neiman D."/>
            <person name="Pearson M."/>
            <person name="Priest M."/>
            <person name="Roberts A."/>
            <person name="Saif S."/>
            <person name="Shea T."/>
            <person name="Sisk P."/>
            <person name="Stolte C."/>
            <person name="Sykes S."/>
            <person name="Wortman J."/>
            <person name="Nusbaum C."/>
            <person name="Birren B."/>
        </authorList>
    </citation>
    <scope>NUCLEOTIDE SEQUENCE [LARGE SCALE GENOMIC DNA]</scope>
    <source>
        <strain evidence="5 6">ATCC 51366</strain>
    </source>
</reference>
<evidence type="ECO:0000313" key="5">
    <source>
        <dbReference type="EMBL" id="EHR33477.1"/>
    </source>
</evidence>
<protein>
    <recommendedName>
        <fullName evidence="4">HTH cro/C1-type domain-containing protein</fullName>
    </recommendedName>
</protein>
<evidence type="ECO:0000256" key="3">
    <source>
        <dbReference type="ARBA" id="ARBA00023163"/>
    </source>
</evidence>
<evidence type="ECO:0000313" key="6">
    <source>
        <dbReference type="Proteomes" id="UP000004191"/>
    </source>
</evidence>
<dbReference type="RefSeq" id="WP_005398740.1">
    <property type="nucleotide sequence ID" value="NZ_JH601088.1"/>
</dbReference>
<feature type="domain" description="HTH cro/C1-type" evidence="4">
    <location>
        <begin position="13"/>
        <end position="67"/>
    </location>
</feature>
<dbReference type="STRING" id="883114.HMPREF9709_01225"/>
<gene>
    <name evidence="5" type="ORF">HMPREF9709_01225</name>
</gene>
<dbReference type="Pfam" id="PF01381">
    <property type="entry name" value="HTH_3"/>
    <property type="match status" value="1"/>
</dbReference>
<dbReference type="Proteomes" id="UP000004191">
    <property type="component" value="Unassembled WGS sequence"/>
</dbReference>
<dbReference type="CDD" id="cd00093">
    <property type="entry name" value="HTH_XRE"/>
    <property type="match status" value="1"/>
</dbReference>
<dbReference type="OrthoDB" id="9802364at2"/>
<proteinExistence type="predicted"/>
<keyword evidence="6" id="KW-1185">Reference proteome</keyword>
<dbReference type="Gene3D" id="1.10.260.40">
    <property type="entry name" value="lambda repressor-like DNA-binding domains"/>
    <property type="match status" value="1"/>
</dbReference>
<organism evidence="5 6">
    <name type="scientific">Helcococcus kunzii ATCC 51366</name>
    <dbReference type="NCBI Taxonomy" id="883114"/>
    <lineage>
        <taxon>Bacteria</taxon>
        <taxon>Bacillati</taxon>
        <taxon>Bacillota</taxon>
        <taxon>Tissierellia</taxon>
        <taxon>Tissierellales</taxon>
        <taxon>Peptoniphilaceae</taxon>
        <taxon>Helcococcus</taxon>
    </lineage>
</organism>
<evidence type="ECO:0000259" key="4">
    <source>
        <dbReference type="PROSITE" id="PS50943"/>
    </source>
</evidence>
<dbReference type="PROSITE" id="PS50943">
    <property type="entry name" value="HTH_CROC1"/>
    <property type="match status" value="1"/>
</dbReference>
<dbReference type="InterPro" id="IPR010982">
    <property type="entry name" value="Lambda_DNA-bd_dom_sf"/>
</dbReference>
<dbReference type="InterPro" id="IPR001387">
    <property type="entry name" value="Cro/C1-type_HTH"/>
</dbReference>
<dbReference type="AlphaFoldDB" id="H3NPG4"/>
<name>H3NPG4_9FIRM</name>
<dbReference type="PANTHER" id="PTHR40661">
    <property type="match status" value="1"/>
</dbReference>
<dbReference type="PATRIC" id="fig|883114.3.peg.1215"/>
<comment type="caution">
    <text evidence="5">The sequence shown here is derived from an EMBL/GenBank/DDBJ whole genome shotgun (WGS) entry which is preliminary data.</text>
</comment>
<dbReference type="GO" id="GO:0003677">
    <property type="term" value="F:DNA binding"/>
    <property type="evidence" value="ECO:0007669"/>
    <property type="project" value="UniProtKB-KW"/>
</dbReference>
<dbReference type="PANTHER" id="PTHR40661:SF1">
    <property type="entry name" value="HTH CRO_C1-TYPE DOMAIN-CONTAINING PROTEIN"/>
    <property type="match status" value="1"/>
</dbReference>
<dbReference type="EMBL" id="AGEI01000023">
    <property type="protein sequence ID" value="EHR33477.1"/>
    <property type="molecule type" value="Genomic_DNA"/>
</dbReference>
<dbReference type="eggNOG" id="COG1396">
    <property type="taxonomic scope" value="Bacteria"/>
</dbReference>
<evidence type="ECO:0000256" key="1">
    <source>
        <dbReference type="ARBA" id="ARBA00023015"/>
    </source>
</evidence>
<dbReference type="HOGENOM" id="CLU_066192_1_10_9"/>
<dbReference type="SMART" id="SM00530">
    <property type="entry name" value="HTH_XRE"/>
    <property type="match status" value="1"/>
</dbReference>
<dbReference type="GeneID" id="96999202"/>
<keyword evidence="3" id="KW-0804">Transcription</keyword>
<accession>H3NPG4</accession>
<evidence type="ECO:0000256" key="2">
    <source>
        <dbReference type="ARBA" id="ARBA00023125"/>
    </source>
</evidence>